<evidence type="ECO:0000313" key="3">
    <source>
        <dbReference type="Proteomes" id="UP000295807"/>
    </source>
</evidence>
<organism evidence="2 3">
    <name type="scientific">Anseongella ginsenosidimutans</name>
    <dbReference type="NCBI Taxonomy" id="496056"/>
    <lineage>
        <taxon>Bacteria</taxon>
        <taxon>Pseudomonadati</taxon>
        <taxon>Bacteroidota</taxon>
        <taxon>Sphingobacteriia</taxon>
        <taxon>Sphingobacteriales</taxon>
        <taxon>Sphingobacteriaceae</taxon>
        <taxon>Anseongella</taxon>
    </lineage>
</organism>
<dbReference type="Proteomes" id="UP000295807">
    <property type="component" value="Unassembled WGS sequence"/>
</dbReference>
<dbReference type="RefSeq" id="WP_132127784.1">
    <property type="nucleotide sequence ID" value="NZ_CP042432.1"/>
</dbReference>
<name>A0A4R3KXY4_9SPHI</name>
<evidence type="ECO:0000313" key="2">
    <source>
        <dbReference type="EMBL" id="TCS90348.1"/>
    </source>
</evidence>
<proteinExistence type="predicted"/>
<reference evidence="2 3" key="1">
    <citation type="submission" date="2019-03" db="EMBL/GenBank/DDBJ databases">
        <title>Genomic Encyclopedia of Type Strains, Phase IV (KMG-IV): sequencing the most valuable type-strain genomes for metagenomic binning, comparative biology and taxonomic classification.</title>
        <authorList>
            <person name="Goeker M."/>
        </authorList>
    </citation>
    <scope>NUCLEOTIDE SEQUENCE [LARGE SCALE GENOMIC DNA]</scope>
    <source>
        <strain evidence="2 3">DSM 21100</strain>
    </source>
</reference>
<comment type="caution">
    <text evidence="2">The sequence shown here is derived from an EMBL/GenBank/DDBJ whole genome shotgun (WGS) entry which is preliminary data.</text>
</comment>
<feature type="compositionally biased region" description="Basic and acidic residues" evidence="1">
    <location>
        <begin position="1"/>
        <end position="32"/>
    </location>
</feature>
<evidence type="ECO:0000256" key="1">
    <source>
        <dbReference type="SAM" id="MobiDB-lite"/>
    </source>
</evidence>
<keyword evidence="3" id="KW-1185">Reference proteome</keyword>
<feature type="region of interest" description="Disordered" evidence="1">
    <location>
        <begin position="1"/>
        <end position="109"/>
    </location>
</feature>
<gene>
    <name evidence="2" type="ORF">EDD80_101548</name>
</gene>
<accession>A0A4R3KXY4</accession>
<dbReference type="AlphaFoldDB" id="A0A4R3KXY4"/>
<dbReference type="EMBL" id="SMAD01000001">
    <property type="protein sequence ID" value="TCS90348.1"/>
    <property type="molecule type" value="Genomic_DNA"/>
</dbReference>
<sequence>MKKKEEKRIPDEPMIREPRKPREKKETPDKNLIEAQLRNEAGDRNRTATSGKGTIEVTALSDPPLRRETRSMPRTSKAVTDALVKKPGKKKTGAAGGNTASRGRHPAGK</sequence>
<protein>
    <submittedName>
        <fullName evidence="2">Uncharacterized protein</fullName>
    </submittedName>
</protein>